<keyword evidence="4" id="KW-1185">Reference proteome</keyword>
<accession>A0ABS5W5F6</accession>
<dbReference type="Gene3D" id="3.10.180.10">
    <property type="entry name" value="2,3-Dihydroxybiphenyl 1,2-Dioxygenase, domain 1"/>
    <property type="match status" value="1"/>
</dbReference>
<protein>
    <submittedName>
        <fullName evidence="3">VOC family protein</fullName>
    </submittedName>
</protein>
<feature type="compositionally biased region" description="Low complexity" evidence="1">
    <location>
        <begin position="93"/>
        <end position="102"/>
    </location>
</feature>
<dbReference type="CDD" id="cd07262">
    <property type="entry name" value="VOC_like"/>
    <property type="match status" value="1"/>
</dbReference>
<evidence type="ECO:0000259" key="2">
    <source>
        <dbReference type="PROSITE" id="PS51819"/>
    </source>
</evidence>
<dbReference type="InterPro" id="IPR004360">
    <property type="entry name" value="Glyas_Fos-R_dOase_dom"/>
</dbReference>
<dbReference type="SUPFAM" id="SSF54593">
    <property type="entry name" value="Glyoxalase/Bleomycin resistance protein/Dihydroxybiphenyl dioxygenase"/>
    <property type="match status" value="1"/>
</dbReference>
<feature type="region of interest" description="Disordered" evidence="1">
    <location>
        <begin position="88"/>
        <end position="108"/>
    </location>
</feature>
<evidence type="ECO:0000313" key="3">
    <source>
        <dbReference type="EMBL" id="MBT2134914.1"/>
    </source>
</evidence>
<dbReference type="InterPro" id="IPR029068">
    <property type="entry name" value="Glyas_Bleomycin-R_OHBP_Dase"/>
</dbReference>
<organism evidence="3 4">
    <name type="scientific">Croceibacterium selenioxidans</name>
    <dbReference type="NCBI Taxonomy" id="2838833"/>
    <lineage>
        <taxon>Bacteria</taxon>
        <taxon>Pseudomonadati</taxon>
        <taxon>Pseudomonadota</taxon>
        <taxon>Alphaproteobacteria</taxon>
        <taxon>Sphingomonadales</taxon>
        <taxon>Erythrobacteraceae</taxon>
        <taxon>Croceibacterium</taxon>
    </lineage>
</organism>
<dbReference type="EMBL" id="JAHFVK010000002">
    <property type="protein sequence ID" value="MBT2134914.1"/>
    <property type="molecule type" value="Genomic_DNA"/>
</dbReference>
<gene>
    <name evidence="3" type="ORF">KK137_11270</name>
</gene>
<dbReference type="Pfam" id="PF00903">
    <property type="entry name" value="Glyoxalase"/>
    <property type="match status" value="1"/>
</dbReference>
<comment type="caution">
    <text evidence="3">The sequence shown here is derived from an EMBL/GenBank/DDBJ whole genome shotgun (WGS) entry which is preliminary data.</text>
</comment>
<dbReference type="Proteomes" id="UP000811255">
    <property type="component" value="Unassembled WGS sequence"/>
</dbReference>
<dbReference type="PROSITE" id="PS51819">
    <property type="entry name" value="VOC"/>
    <property type="match status" value="1"/>
</dbReference>
<reference evidence="3 4" key="1">
    <citation type="submission" date="2021-05" db="EMBL/GenBank/DDBJ databases">
        <title>Croceibacterium sp. LX-88 genome sequence.</title>
        <authorList>
            <person name="Luo X."/>
        </authorList>
    </citation>
    <scope>NUCLEOTIDE SEQUENCE [LARGE SCALE GENOMIC DNA]</scope>
    <source>
        <strain evidence="3 4">LX-88</strain>
    </source>
</reference>
<dbReference type="RefSeq" id="WP_214536520.1">
    <property type="nucleotide sequence ID" value="NZ_JAHFVK010000002.1"/>
</dbReference>
<feature type="domain" description="VOC" evidence="2">
    <location>
        <begin position="1"/>
        <end position="123"/>
    </location>
</feature>
<dbReference type="PANTHER" id="PTHR35006:SF1">
    <property type="entry name" value="BLL2941 PROTEIN"/>
    <property type="match status" value="1"/>
</dbReference>
<name>A0ABS5W5F6_9SPHN</name>
<evidence type="ECO:0000313" key="4">
    <source>
        <dbReference type="Proteomes" id="UP000811255"/>
    </source>
</evidence>
<sequence length="125" mass="13271">MFTHVFLGSNDIEKSREFYDATMSVLGYQNVAPVEAGRLIYAGPQGTFIVAPPYNGEAATVSNGHTLGFSAPDDETIVKWHQAGLAAGGVDEGAPGPRAAAPNNSHGAYLRDPDGNKVCVFHMRH</sequence>
<proteinExistence type="predicted"/>
<evidence type="ECO:0000256" key="1">
    <source>
        <dbReference type="SAM" id="MobiDB-lite"/>
    </source>
</evidence>
<dbReference type="InterPro" id="IPR037523">
    <property type="entry name" value="VOC_core"/>
</dbReference>
<dbReference type="PANTHER" id="PTHR35006">
    <property type="entry name" value="GLYOXALASE FAMILY PROTEIN (AFU_ORTHOLOGUE AFUA_5G14830)"/>
    <property type="match status" value="1"/>
</dbReference>